<dbReference type="AlphaFoldDB" id="A0AAN9AFP6"/>
<dbReference type="GO" id="GO:0032589">
    <property type="term" value="C:neuron projection membrane"/>
    <property type="evidence" value="ECO:0007669"/>
    <property type="project" value="TreeGrafter"/>
</dbReference>
<feature type="non-terminal residue" evidence="2">
    <location>
        <position position="1"/>
    </location>
</feature>
<reference evidence="2 3" key="1">
    <citation type="submission" date="2023-11" db="EMBL/GenBank/DDBJ databases">
        <title>Halocaridina rubra genome assembly.</title>
        <authorList>
            <person name="Smith C."/>
        </authorList>
    </citation>
    <scope>NUCLEOTIDE SEQUENCE [LARGE SCALE GENOMIC DNA]</scope>
    <source>
        <strain evidence="2">EP-1</strain>
        <tissue evidence="2">Whole</tissue>
    </source>
</reference>
<gene>
    <name evidence="2" type="ORF">SK128_014868</name>
</gene>
<keyword evidence="3" id="KW-1185">Reference proteome</keyword>
<name>A0AAN9AFP6_HALRR</name>
<dbReference type="PROSITE" id="PS50835">
    <property type="entry name" value="IG_LIKE"/>
    <property type="match status" value="1"/>
</dbReference>
<sequence length="196" mass="21787">VVHREGSDEWTLVVRYAQPRDAGIYDCQINTDPKISHPITLSILDTSKEVGQTKTNTFVANNTASTGKSPNKGYISHPFLQEPTQAGQFLQGDLRVEIQGPRELYIEEGSSLSLTCLVTSRNGTSAVVYWYHNTNLIDYNSPRGGINLKTSIIKSIPFLDSMREIRVNYSHSKSTHHGPWVPEGNWGKAQVPLGFS</sequence>
<evidence type="ECO:0000313" key="3">
    <source>
        <dbReference type="Proteomes" id="UP001381693"/>
    </source>
</evidence>
<dbReference type="PANTHER" id="PTHR23279:SF46">
    <property type="entry name" value="DEFECTIVE PROBOSCIS EXTENSION RESPONSE 10, ISOFORM A-RELATED"/>
    <property type="match status" value="1"/>
</dbReference>
<evidence type="ECO:0000313" key="2">
    <source>
        <dbReference type="EMBL" id="KAK7084292.1"/>
    </source>
</evidence>
<accession>A0AAN9AFP6</accession>
<dbReference type="EMBL" id="JAXCGZ010002158">
    <property type="protein sequence ID" value="KAK7084292.1"/>
    <property type="molecule type" value="Genomic_DNA"/>
</dbReference>
<proteinExistence type="predicted"/>
<evidence type="ECO:0000259" key="1">
    <source>
        <dbReference type="PROSITE" id="PS50835"/>
    </source>
</evidence>
<dbReference type="InterPro" id="IPR007110">
    <property type="entry name" value="Ig-like_dom"/>
</dbReference>
<dbReference type="GO" id="GO:0050808">
    <property type="term" value="P:synapse organization"/>
    <property type="evidence" value="ECO:0007669"/>
    <property type="project" value="TreeGrafter"/>
</dbReference>
<dbReference type="InterPro" id="IPR036179">
    <property type="entry name" value="Ig-like_dom_sf"/>
</dbReference>
<protein>
    <recommendedName>
        <fullName evidence="1">Ig-like domain-containing protein</fullName>
    </recommendedName>
</protein>
<dbReference type="InterPro" id="IPR013783">
    <property type="entry name" value="Ig-like_fold"/>
</dbReference>
<dbReference type="Proteomes" id="UP001381693">
    <property type="component" value="Unassembled WGS sequence"/>
</dbReference>
<dbReference type="InterPro" id="IPR037448">
    <property type="entry name" value="Zig-8"/>
</dbReference>
<dbReference type="Gene3D" id="2.60.40.10">
    <property type="entry name" value="Immunoglobulins"/>
    <property type="match status" value="2"/>
</dbReference>
<dbReference type="SUPFAM" id="SSF48726">
    <property type="entry name" value="Immunoglobulin"/>
    <property type="match status" value="1"/>
</dbReference>
<dbReference type="PANTHER" id="PTHR23279">
    <property type="entry name" value="DEFECTIVE PROBOSCIS EXTENSION RESPONSE DPR -RELATED"/>
    <property type="match status" value="1"/>
</dbReference>
<feature type="domain" description="Ig-like" evidence="1">
    <location>
        <begin position="78"/>
        <end position="133"/>
    </location>
</feature>
<comment type="caution">
    <text evidence="2">The sequence shown here is derived from an EMBL/GenBank/DDBJ whole genome shotgun (WGS) entry which is preliminary data.</text>
</comment>
<organism evidence="2 3">
    <name type="scientific">Halocaridina rubra</name>
    <name type="common">Hawaiian red shrimp</name>
    <dbReference type="NCBI Taxonomy" id="373956"/>
    <lineage>
        <taxon>Eukaryota</taxon>
        <taxon>Metazoa</taxon>
        <taxon>Ecdysozoa</taxon>
        <taxon>Arthropoda</taxon>
        <taxon>Crustacea</taxon>
        <taxon>Multicrustacea</taxon>
        <taxon>Malacostraca</taxon>
        <taxon>Eumalacostraca</taxon>
        <taxon>Eucarida</taxon>
        <taxon>Decapoda</taxon>
        <taxon>Pleocyemata</taxon>
        <taxon>Caridea</taxon>
        <taxon>Atyoidea</taxon>
        <taxon>Atyidae</taxon>
        <taxon>Halocaridina</taxon>
    </lineage>
</organism>